<dbReference type="InterPro" id="IPR034741">
    <property type="entry name" value="Terpene_cyclase-like_1_C"/>
</dbReference>
<dbReference type="PANTHER" id="PTHR31225">
    <property type="entry name" value="OS04G0344100 PROTEIN-RELATED"/>
    <property type="match status" value="1"/>
</dbReference>
<evidence type="ECO:0000313" key="10">
    <source>
        <dbReference type="Proteomes" id="UP000027138"/>
    </source>
</evidence>
<dbReference type="Proteomes" id="UP000027138">
    <property type="component" value="Unassembled WGS sequence"/>
</dbReference>
<evidence type="ECO:0000259" key="7">
    <source>
        <dbReference type="Pfam" id="PF01397"/>
    </source>
</evidence>
<comment type="similarity">
    <text evidence="2">Belongs to the terpene synthase family.</text>
</comment>
<feature type="domain" description="Terpene synthase N-terminal" evidence="7">
    <location>
        <begin position="32"/>
        <end position="202"/>
    </location>
</feature>
<evidence type="ECO:0000256" key="3">
    <source>
        <dbReference type="ARBA" id="ARBA00022723"/>
    </source>
</evidence>
<dbReference type="GO" id="GO:0000287">
    <property type="term" value="F:magnesium ion binding"/>
    <property type="evidence" value="ECO:0007669"/>
    <property type="project" value="InterPro"/>
</dbReference>
<evidence type="ECO:0000259" key="8">
    <source>
        <dbReference type="Pfam" id="PF03936"/>
    </source>
</evidence>
<dbReference type="SFLD" id="SFLDS00005">
    <property type="entry name" value="Isoprenoid_Synthase_Type_I"/>
    <property type="match status" value="1"/>
</dbReference>
<dbReference type="Gene3D" id="1.50.10.130">
    <property type="entry name" value="Terpene synthase, N-terminal domain"/>
    <property type="match status" value="1"/>
</dbReference>
<dbReference type="InterPro" id="IPR005630">
    <property type="entry name" value="Terpene_synthase_metal-bd"/>
</dbReference>
<dbReference type="OrthoDB" id="1877784at2759"/>
<evidence type="ECO:0000256" key="6">
    <source>
        <dbReference type="SAM" id="MobiDB-lite"/>
    </source>
</evidence>
<evidence type="ECO:0000256" key="2">
    <source>
        <dbReference type="ARBA" id="ARBA00006333"/>
    </source>
</evidence>
<dbReference type="InterPro" id="IPR044814">
    <property type="entry name" value="Terpene_cyclase_plant_C1"/>
</dbReference>
<dbReference type="GO" id="GO:0016102">
    <property type="term" value="P:diterpenoid biosynthetic process"/>
    <property type="evidence" value="ECO:0007669"/>
    <property type="project" value="InterPro"/>
</dbReference>
<keyword evidence="5" id="KW-0456">Lyase</keyword>
<feature type="compositionally biased region" description="Basic and acidic residues" evidence="6">
    <location>
        <begin position="608"/>
        <end position="619"/>
    </location>
</feature>
<keyword evidence="10" id="KW-1185">Reference proteome</keyword>
<protein>
    <submittedName>
        <fullName evidence="9">Uncharacterized protein</fullName>
    </submittedName>
</protein>
<dbReference type="SFLD" id="SFLDG01019">
    <property type="entry name" value="Terpene_Cyclase_Like_1_C_Termi"/>
    <property type="match status" value="1"/>
</dbReference>
<dbReference type="InterPro" id="IPR050148">
    <property type="entry name" value="Terpene_synthase-like"/>
</dbReference>
<evidence type="ECO:0000313" key="9">
    <source>
        <dbReference type="EMBL" id="KDP24704.1"/>
    </source>
</evidence>
<dbReference type="STRING" id="180498.A0A067JYX4"/>
<dbReference type="SUPFAM" id="SSF48576">
    <property type="entry name" value="Terpenoid synthases"/>
    <property type="match status" value="1"/>
</dbReference>
<dbReference type="GO" id="GO:0010333">
    <property type="term" value="F:terpene synthase activity"/>
    <property type="evidence" value="ECO:0007669"/>
    <property type="project" value="InterPro"/>
</dbReference>
<name>A0A067JYX4_JATCU</name>
<dbReference type="SUPFAM" id="SSF48239">
    <property type="entry name" value="Terpenoid cyclases/Protein prenyltransferases"/>
    <property type="match status" value="1"/>
</dbReference>
<dbReference type="Pfam" id="PF03936">
    <property type="entry name" value="Terpene_synth_C"/>
    <property type="match status" value="1"/>
</dbReference>
<dbReference type="Gene3D" id="1.10.600.10">
    <property type="entry name" value="Farnesyl Diphosphate Synthase"/>
    <property type="match status" value="1"/>
</dbReference>
<dbReference type="InterPro" id="IPR008930">
    <property type="entry name" value="Terpenoid_cyclase/PrenylTrfase"/>
</dbReference>
<dbReference type="AlphaFoldDB" id="A0A067JYX4"/>
<dbReference type="GO" id="GO:0120251">
    <property type="term" value="P:hydrocarbon biosynthetic process"/>
    <property type="evidence" value="ECO:0007669"/>
    <property type="project" value="UniProtKB-ARBA"/>
</dbReference>
<proteinExistence type="inferred from homology"/>
<dbReference type="Pfam" id="PF01397">
    <property type="entry name" value="Terpene_synth"/>
    <property type="match status" value="1"/>
</dbReference>
<dbReference type="InterPro" id="IPR036965">
    <property type="entry name" value="Terpene_synth_N_sf"/>
</dbReference>
<evidence type="ECO:0000256" key="5">
    <source>
        <dbReference type="ARBA" id="ARBA00023239"/>
    </source>
</evidence>
<sequence length="724" mass="82157">MQTHSQPKAEQNVCRCVPNFPPTLWGYNSFASFSFSDSEYESYTKKGESLKEKVRDMLMASTKNIIQNIELIDTLRRLGVSYHFEMEIEEQLNHIFYVVSKFLNDNDCDLYSIALLFRVLRQHGYKISCDVFNKFKDKDGNFQKAISNDVKGILSLYEASSVSVHGEDILDEALAFTKPILESSLAMQSIPHHLAQHIRNALILSFHKGVPRVEARQYISVYEEDESPNQPLLEFAKLDFNRVQLLHRQELGELVRWWKDSNLVEKLPYARDRIVELYFWACSMQSEPHFALLRLMVTKYLMMASLSDDTYDTYATMEEIIAFSDAFERCNISAIDQLPDYMKDLYKTFLDLFEETSNIVCKEGRSYCAYYTKEAFKELLRAYRMEAKWSNDGYVPTFGEYLHNGATSSGYGVAAAACFVGMEKFAGIKEYEWLKANPKIANAVMISGRLLNDIVSHEDEQKKGDCASGVECYKKEYGVTEEMAVEEILKICGNAWKDINEECMRPNSTPRPILECLVNIARSSELIYRETDLFPFSSPLLLLLSSLSGRGSTNPPPSAVSDHHTTQGRWRSASLESPVRFPAFPRPDRTSSGAIEAASTAQQRTPAKSRDSGNERLEGESQTTPFLPVITSLQTIPAMEHVGKNRKSSDERGDCRAHFGHLENQSRKTNAKNGLLGKNRARWRGERSVLSGQDFPATVHGGGPVTGRRHSGEAPRDRILFSPR</sequence>
<dbReference type="PANTHER" id="PTHR31225:SF93">
    <property type="entry name" value="ALPHA-HUMULENE_(-)-(E)-BETA-CARYOPHYLLENE SYNTHASE"/>
    <property type="match status" value="1"/>
</dbReference>
<feature type="region of interest" description="Disordered" evidence="6">
    <location>
        <begin position="551"/>
        <end position="623"/>
    </location>
</feature>
<comment type="cofactor">
    <cofactor evidence="1">
        <name>Mg(2+)</name>
        <dbReference type="ChEBI" id="CHEBI:18420"/>
    </cofactor>
</comment>
<organism evidence="9 10">
    <name type="scientific">Jatropha curcas</name>
    <name type="common">Barbados nut</name>
    <dbReference type="NCBI Taxonomy" id="180498"/>
    <lineage>
        <taxon>Eukaryota</taxon>
        <taxon>Viridiplantae</taxon>
        <taxon>Streptophyta</taxon>
        <taxon>Embryophyta</taxon>
        <taxon>Tracheophyta</taxon>
        <taxon>Spermatophyta</taxon>
        <taxon>Magnoliopsida</taxon>
        <taxon>eudicotyledons</taxon>
        <taxon>Gunneridae</taxon>
        <taxon>Pentapetalae</taxon>
        <taxon>rosids</taxon>
        <taxon>fabids</taxon>
        <taxon>Malpighiales</taxon>
        <taxon>Euphorbiaceae</taxon>
        <taxon>Crotonoideae</taxon>
        <taxon>Jatropheae</taxon>
        <taxon>Jatropha</taxon>
    </lineage>
</organism>
<keyword evidence="3" id="KW-0479">Metal-binding</keyword>
<accession>A0A067JYX4</accession>
<dbReference type="FunFam" id="1.50.10.130:FF:000001">
    <property type="entry name" value="Isoprene synthase, chloroplastic"/>
    <property type="match status" value="1"/>
</dbReference>
<feature type="region of interest" description="Disordered" evidence="6">
    <location>
        <begin position="661"/>
        <end position="724"/>
    </location>
</feature>
<dbReference type="CDD" id="cd00684">
    <property type="entry name" value="Terpene_cyclase_plant_C1"/>
    <property type="match status" value="1"/>
</dbReference>
<reference evidence="9 10" key="1">
    <citation type="journal article" date="2014" name="PLoS ONE">
        <title>Global Analysis of Gene Expression Profiles in Physic Nut (Jatropha curcas L.) Seedlings Exposed to Salt Stress.</title>
        <authorList>
            <person name="Zhang L."/>
            <person name="Zhang C."/>
            <person name="Wu P."/>
            <person name="Chen Y."/>
            <person name="Li M."/>
            <person name="Jiang H."/>
            <person name="Wu G."/>
        </authorList>
    </citation>
    <scope>NUCLEOTIDE SEQUENCE [LARGE SCALE GENOMIC DNA]</scope>
    <source>
        <strain evidence="10">cv. GZQX0401</strain>
        <tissue evidence="9">Young leaves</tissue>
    </source>
</reference>
<dbReference type="FunFam" id="1.10.600.10:FF:000007">
    <property type="entry name" value="Isoprene synthase, chloroplastic"/>
    <property type="match status" value="1"/>
</dbReference>
<gene>
    <name evidence="9" type="ORF">JCGZ_25440</name>
</gene>
<evidence type="ECO:0000256" key="1">
    <source>
        <dbReference type="ARBA" id="ARBA00001946"/>
    </source>
</evidence>
<dbReference type="InterPro" id="IPR008949">
    <property type="entry name" value="Isoprenoid_synthase_dom_sf"/>
</dbReference>
<dbReference type="EMBL" id="KK915085">
    <property type="protein sequence ID" value="KDP24704.1"/>
    <property type="molecule type" value="Genomic_DNA"/>
</dbReference>
<dbReference type="InterPro" id="IPR001906">
    <property type="entry name" value="Terpene_synth_N"/>
</dbReference>
<evidence type="ECO:0000256" key="4">
    <source>
        <dbReference type="ARBA" id="ARBA00022842"/>
    </source>
</evidence>
<feature type="compositionally biased region" description="Basic and acidic residues" evidence="6">
    <location>
        <begin position="710"/>
        <end position="724"/>
    </location>
</feature>
<keyword evidence="4" id="KW-0460">Magnesium</keyword>
<feature type="domain" description="Terpene synthase metal-binding" evidence="8">
    <location>
        <begin position="259"/>
        <end position="498"/>
    </location>
</feature>